<keyword evidence="2" id="KW-1185">Reference proteome</keyword>
<accession>A0A7T8GT11</accession>
<dbReference type="EMBL" id="CP045901">
    <property type="protein sequence ID" value="QQP37279.1"/>
    <property type="molecule type" value="Genomic_DNA"/>
</dbReference>
<evidence type="ECO:0000313" key="2">
    <source>
        <dbReference type="Proteomes" id="UP000595437"/>
    </source>
</evidence>
<organism evidence="1 2">
    <name type="scientific">Caligus rogercresseyi</name>
    <name type="common">Sea louse</name>
    <dbReference type="NCBI Taxonomy" id="217165"/>
    <lineage>
        <taxon>Eukaryota</taxon>
        <taxon>Metazoa</taxon>
        <taxon>Ecdysozoa</taxon>
        <taxon>Arthropoda</taxon>
        <taxon>Crustacea</taxon>
        <taxon>Multicrustacea</taxon>
        <taxon>Hexanauplia</taxon>
        <taxon>Copepoda</taxon>
        <taxon>Siphonostomatoida</taxon>
        <taxon>Caligidae</taxon>
        <taxon>Caligus</taxon>
    </lineage>
</organism>
<gene>
    <name evidence="1" type="ORF">FKW44_017496</name>
</gene>
<evidence type="ECO:0000313" key="1">
    <source>
        <dbReference type="EMBL" id="QQP37279.1"/>
    </source>
</evidence>
<name>A0A7T8GT11_CALRO</name>
<sequence length="55" mass="6898">MKRKEDLKTQETKMRRLQFQIWILNKEWFVQSPLYAKRGTNEKTDYHRTRKGKKQ</sequence>
<proteinExistence type="predicted"/>
<dbReference type="AlphaFoldDB" id="A0A7T8GT11"/>
<dbReference type="Proteomes" id="UP000595437">
    <property type="component" value="Chromosome 12"/>
</dbReference>
<protein>
    <submittedName>
        <fullName evidence="1">Uncharacterized protein</fullName>
    </submittedName>
</protein>
<reference evidence="2" key="1">
    <citation type="submission" date="2021-01" db="EMBL/GenBank/DDBJ databases">
        <title>Caligus Genome Assembly.</title>
        <authorList>
            <person name="Gallardo-Escarate C."/>
        </authorList>
    </citation>
    <scope>NUCLEOTIDE SEQUENCE [LARGE SCALE GENOMIC DNA]</scope>
</reference>